<dbReference type="SMART" id="SM00481">
    <property type="entry name" value="POLIIIAc"/>
    <property type="match status" value="1"/>
</dbReference>
<dbReference type="RefSeq" id="WP_065542288.1">
    <property type="nucleotide sequence ID" value="NZ_CP015405.2"/>
</dbReference>
<protein>
    <recommendedName>
        <fullName evidence="1">Polymerase/histidinol phosphatase N-terminal domain-containing protein</fullName>
    </recommendedName>
</protein>
<organism evidence="2 3">
    <name type="scientific">Blautia pseudococcoides</name>
    <dbReference type="NCBI Taxonomy" id="1796616"/>
    <lineage>
        <taxon>Bacteria</taxon>
        <taxon>Bacillati</taxon>
        <taxon>Bacillota</taxon>
        <taxon>Clostridia</taxon>
        <taxon>Lachnospirales</taxon>
        <taxon>Lachnospiraceae</taxon>
        <taxon>Blautia</taxon>
    </lineage>
</organism>
<dbReference type="EMBL" id="CP015405">
    <property type="protein sequence ID" value="ANU76112.1"/>
    <property type="molecule type" value="Genomic_DNA"/>
</dbReference>
<dbReference type="GO" id="GO:0035312">
    <property type="term" value="F:5'-3' DNA exonuclease activity"/>
    <property type="evidence" value="ECO:0007669"/>
    <property type="project" value="TreeGrafter"/>
</dbReference>
<dbReference type="PANTHER" id="PTHR42924">
    <property type="entry name" value="EXONUCLEASE"/>
    <property type="match status" value="1"/>
</dbReference>
<dbReference type="InterPro" id="IPR016195">
    <property type="entry name" value="Pol/histidinol_Pase-like"/>
</dbReference>
<accession>A0A1C7ID30</accession>
<dbReference type="Pfam" id="PF02811">
    <property type="entry name" value="PHP"/>
    <property type="match status" value="1"/>
</dbReference>
<evidence type="ECO:0000313" key="2">
    <source>
        <dbReference type="EMBL" id="ANU76112.1"/>
    </source>
</evidence>
<dbReference type="CDD" id="cd07432">
    <property type="entry name" value="PHP_HisPPase"/>
    <property type="match status" value="1"/>
</dbReference>
<dbReference type="Gene3D" id="3.20.20.140">
    <property type="entry name" value="Metal-dependent hydrolases"/>
    <property type="match status" value="1"/>
</dbReference>
<dbReference type="InterPro" id="IPR052018">
    <property type="entry name" value="PHP_domain"/>
</dbReference>
<dbReference type="AlphaFoldDB" id="A0A1C7ID30"/>
<dbReference type="NCBIfam" id="NF038032">
    <property type="entry name" value="CehA_McbA_metalo"/>
    <property type="match status" value="1"/>
</dbReference>
<dbReference type="InterPro" id="IPR004013">
    <property type="entry name" value="PHP_dom"/>
</dbReference>
<dbReference type="OrthoDB" id="9775360at2"/>
<dbReference type="InterPro" id="IPR003141">
    <property type="entry name" value="Pol/His_phosphatase_N"/>
</dbReference>
<dbReference type="Pfam" id="PF13263">
    <property type="entry name" value="PHP_C"/>
    <property type="match status" value="1"/>
</dbReference>
<reference evidence="2" key="1">
    <citation type="submission" date="2017-04" db="EMBL/GenBank/DDBJ databases">
        <title>Complete Genome Sequences of Twelve Strains of a Stable Defined Moderately Diverse Mouse Microbiota 2 (sDMDMm2).</title>
        <authorList>
            <person name="Uchimura Y."/>
            <person name="Wyss M."/>
            <person name="Brugiroux S."/>
            <person name="Limenitakis J.P."/>
            <person name="Stecher B."/>
            <person name="McCoy K.D."/>
            <person name="Macpherson A.J."/>
        </authorList>
    </citation>
    <scope>NUCLEOTIDE SEQUENCE</scope>
    <source>
        <strain evidence="2">YL58</strain>
    </source>
</reference>
<dbReference type="STRING" id="1796616.A4V09_10230"/>
<dbReference type="GO" id="GO:0004534">
    <property type="term" value="F:5'-3' RNA exonuclease activity"/>
    <property type="evidence" value="ECO:0007669"/>
    <property type="project" value="TreeGrafter"/>
</dbReference>
<dbReference type="Proteomes" id="UP000092574">
    <property type="component" value="Chromosome"/>
</dbReference>
<dbReference type="SUPFAM" id="SSF89550">
    <property type="entry name" value="PHP domain-like"/>
    <property type="match status" value="1"/>
</dbReference>
<gene>
    <name evidence="2" type="ORF">A4V09_10230</name>
</gene>
<proteinExistence type="predicted"/>
<sequence length="279" mass="31690">MKIDMHCHTKEGSIDGKVSIEEYIRMLRNQGFGGMLVTDHDSYGGFRYWKKNIKGQKYTDFVVLKGIEYDTLDAGHIIVIMPESIKLRLLELRGIPIQMLIPIVHNYGGILGPAHPCGEKYMSFMNAKAYKRNPDILKEFDFIETFNACESMEVNERAAKLAEKYNLTGTGGSDAHRADCVGKAYTEVPDTVTCESDLITEIIKGTRFECGGEIYNKTTKDKIGKVNAVLVHSFWVYNKIGGWSKAFKRNNKMKKGFIERVEQVVKPKKDEPEEKEESL</sequence>
<feature type="domain" description="Polymerase/histidinol phosphatase N-terminal" evidence="1">
    <location>
        <begin position="3"/>
        <end position="73"/>
    </location>
</feature>
<evidence type="ECO:0000259" key="1">
    <source>
        <dbReference type="SMART" id="SM00481"/>
    </source>
</evidence>
<dbReference type="KEGG" id="byl:A4V09_10230"/>
<name>A0A1C7ID30_9FIRM</name>
<dbReference type="PANTHER" id="PTHR42924:SF3">
    <property type="entry name" value="POLYMERASE_HISTIDINOL PHOSPHATASE N-TERMINAL DOMAIN-CONTAINING PROTEIN"/>
    <property type="match status" value="1"/>
</dbReference>
<keyword evidence="3" id="KW-1185">Reference proteome</keyword>
<evidence type="ECO:0000313" key="3">
    <source>
        <dbReference type="Proteomes" id="UP000092574"/>
    </source>
</evidence>